<keyword evidence="3" id="KW-1185">Reference proteome</keyword>
<comment type="caution">
    <text evidence="2">The sequence shown here is derived from an EMBL/GenBank/DDBJ whole genome shotgun (WGS) entry which is preliminary data.</text>
</comment>
<evidence type="ECO:0000313" key="3">
    <source>
        <dbReference type="Proteomes" id="UP001596035"/>
    </source>
</evidence>
<name>A0ABW0DWD2_9ACTN</name>
<proteinExistence type="predicted"/>
<accession>A0ABW0DWD2</accession>
<sequence length="52" mass="5550">MTSHQGWSARKYTYDKAGRLTNLDDTAGEVCPLGAPSAGGFTPRSAISGHRR</sequence>
<dbReference type="RefSeq" id="WP_344562269.1">
    <property type="nucleotide sequence ID" value="NZ_BAAATG010000023.1"/>
</dbReference>
<evidence type="ECO:0000256" key="1">
    <source>
        <dbReference type="SAM" id="MobiDB-lite"/>
    </source>
</evidence>
<dbReference type="Pfam" id="PF05593">
    <property type="entry name" value="RHS_repeat"/>
    <property type="match status" value="1"/>
</dbReference>
<protein>
    <recommendedName>
        <fullName evidence="4">YD repeat-containing protein</fullName>
    </recommendedName>
</protein>
<organism evidence="2 3">
    <name type="scientific">Streptomyces atrovirens</name>
    <dbReference type="NCBI Taxonomy" id="285556"/>
    <lineage>
        <taxon>Bacteria</taxon>
        <taxon>Bacillati</taxon>
        <taxon>Actinomycetota</taxon>
        <taxon>Actinomycetes</taxon>
        <taxon>Kitasatosporales</taxon>
        <taxon>Streptomycetaceae</taxon>
        <taxon>Streptomyces</taxon>
    </lineage>
</organism>
<gene>
    <name evidence="2" type="ORF">ACFPWV_18040</name>
</gene>
<dbReference type="Proteomes" id="UP001596035">
    <property type="component" value="Unassembled WGS sequence"/>
</dbReference>
<dbReference type="NCBIfam" id="TIGR01643">
    <property type="entry name" value="YD_repeat_2x"/>
    <property type="match status" value="1"/>
</dbReference>
<feature type="region of interest" description="Disordered" evidence="1">
    <location>
        <begin position="33"/>
        <end position="52"/>
    </location>
</feature>
<dbReference type="InterPro" id="IPR031325">
    <property type="entry name" value="RHS_repeat"/>
</dbReference>
<dbReference type="InterPro" id="IPR006530">
    <property type="entry name" value="YD"/>
</dbReference>
<dbReference type="EMBL" id="JBHSKN010000016">
    <property type="protein sequence ID" value="MFC5241802.1"/>
    <property type="molecule type" value="Genomic_DNA"/>
</dbReference>
<reference evidence="3" key="1">
    <citation type="journal article" date="2019" name="Int. J. Syst. Evol. Microbiol.">
        <title>The Global Catalogue of Microorganisms (GCM) 10K type strain sequencing project: providing services to taxonomists for standard genome sequencing and annotation.</title>
        <authorList>
            <consortium name="The Broad Institute Genomics Platform"/>
            <consortium name="The Broad Institute Genome Sequencing Center for Infectious Disease"/>
            <person name="Wu L."/>
            <person name="Ma J."/>
        </authorList>
    </citation>
    <scope>NUCLEOTIDE SEQUENCE [LARGE SCALE GENOMIC DNA]</scope>
    <source>
        <strain evidence="3">CGMCC 4.7131</strain>
    </source>
</reference>
<evidence type="ECO:0008006" key="4">
    <source>
        <dbReference type="Google" id="ProtNLM"/>
    </source>
</evidence>
<evidence type="ECO:0000313" key="2">
    <source>
        <dbReference type="EMBL" id="MFC5241802.1"/>
    </source>
</evidence>